<evidence type="ECO:0000313" key="2">
    <source>
        <dbReference type="Proteomes" id="UP000712600"/>
    </source>
</evidence>
<gene>
    <name evidence="1" type="ORF">F2Q69_00028124</name>
</gene>
<dbReference type="EMBL" id="QGKX02000088">
    <property type="protein sequence ID" value="KAF3588018.1"/>
    <property type="molecule type" value="Genomic_DNA"/>
</dbReference>
<accession>A0A8S9S5S2</accession>
<sequence>MHEDMSSASSYINDCNFTPSAMETHDMKSEMDTILLEISSSRKSVTSNVTGYYKGYNIKEARGSPKRRS</sequence>
<reference evidence="1" key="1">
    <citation type="submission" date="2019-12" db="EMBL/GenBank/DDBJ databases">
        <title>Genome sequencing and annotation of Brassica cretica.</title>
        <authorList>
            <person name="Studholme D.J."/>
            <person name="Sarris P."/>
        </authorList>
    </citation>
    <scope>NUCLEOTIDE SEQUENCE</scope>
    <source>
        <strain evidence="1">PFS-109/04</strain>
        <tissue evidence="1">Leaf</tissue>
    </source>
</reference>
<dbReference type="AlphaFoldDB" id="A0A8S9S5S2"/>
<protein>
    <submittedName>
        <fullName evidence="1">Uncharacterized protein</fullName>
    </submittedName>
</protein>
<comment type="caution">
    <text evidence="1">The sequence shown here is derived from an EMBL/GenBank/DDBJ whole genome shotgun (WGS) entry which is preliminary data.</text>
</comment>
<proteinExistence type="predicted"/>
<name>A0A8S9S5S2_BRACR</name>
<evidence type="ECO:0000313" key="1">
    <source>
        <dbReference type="EMBL" id="KAF3588018.1"/>
    </source>
</evidence>
<dbReference type="Proteomes" id="UP000712600">
    <property type="component" value="Unassembled WGS sequence"/>
</dbReference>
<organism evidence="1 2">
    <name type="scientific">Brassica cretica</name>
    <name type="common">Mustard</name>
    <dbReference type="NCBI Taxonomy" id="69181"/>
    <lineage>
        <taxon>Eukaryota</taxon>
        <taxon>Viridiplantae</taxon>
        <taxon>Streptophyta</taxon>
        <taxon>Embryophyta</taxon>
        <taxon>Tracheophyta</taxon>
        <taxon>Spermatophyta</taxon>
        <taxon>Magnoliopsida</taxon>
        <taxon>eudicotyledons</taxon>
        <taxon>Gunneridae</taxon>
        <taxon>Pentapetalae</taxon>
        <taxon>rosids</taxon>
        <taxon>malvids</taxon>
        <taxon>Brassicales</taxon>
        <taxon>Brassicaceae</taxon>
        <taxon>Brassiceae</taxon>
        <taxon>Brassica</taxon>
    </lineage>
</organism>